<sequence>MFDRAIGASGDREAGRDVLGWSAMTHALIIGGGIAGPVTAMALQRAGIGSTVYEAYPSGADHAGAFLVLFANGLEALAVIDADRPVRENSFPSGTVEFLSDTGSTLGARPIAGSGDGPRPRTLPRAALYRALRDEAARRGIRVEHGKRLVSTSTATSSGRRPAVTAVFADGTRAEGDLVIGADGIHSRTRTLLDATAPVPRHTGQLTVCGRTRATGHRVPAGTYRMMYGRRGFFGCTTGPDGTTYWFANIPGAELPRASLTSLTPDRWRSRVTGTFADDRTPAAAIAAATGDDIVGTNAYDIPTTPVWHDTRTVLVGDAAHATAPNAAQGASMAIEDGVVLARCLRDLPVPAEAFAAYERLRRERVERVVAMSAAMAGRVAATPEERRARDEDVARRMAEDTGGGTEWLTGYRIDWGAPVH</sequence>
<dbReference type="PANTHER" id="PTHR13789:SF309">
    <property type="entry name" value="PUTATIVE (AFU_ORTHOLOGUE AFUA_6G14510)-RELATED"/>
    <property type="match status" value="1"/>
</dbReference>
<dbReference type="GO" id="GO:0071949">
    <property type="term" value="F:FAD binding"/>
    <property type="evidence" value="ECO:0007669"/>
    <property type="project" value="InterPro"/>
</dbReference>
<name>A0A918T9A1_STRCJ</name>
<dbReference type="Pfam" id="PF01494">
    <property type="entry name" value="FAD_binding_3"/>
    <property type="match status" value="1"/>
</dbReference>
<keyword evidence="1" id="KW-0560">Oxidoreductase</keyword>
<evidence type="ECO:0000256" key="1">
    <source>
        <dbReference type="ARBA" id="ARBA00023002"/>
    </source>
</evidence>
<dbReference type="EMBL" id="BMVB01000001">
    <property type="protein sequence ID" value="GHC32675.1"/>
    <property type="molecule type" value="Genomic_DNA"/>
</dbReference>
<keyword evidence="2" id="KW-0503">Monooxygenase</keyword>
<protein>
    <submittedName>
        <fullName evidence="5">FAD-dependent oxidoreductase</fullName>
    </submittedName>
</protein>
<dbReference type="AlphaFoldDB" id="A0A918T9A1"/>
<evidence type="ECO:0000256" key="3">
    <source>
        <dbReference type="SAM" id="MobiDB-lite"/>
    </source>
</evidence>
<evidence type="ECO:0000313" key="5">
    <source>
        <dbReference type="EMBL" id="GHC32675.1"/>
    </source>
</evidence>
<dbReference type="InterPro" id="IPR050493">
    <property type="entry name" value="FAD-dep_Monooxygenase_BioMet"/>
</dbReference>
<dbReference type="InterPro" id="IPR036188">
    <property type="entry name" value="FAD/NAD-bd_sf"/>
</dbReference>
<dbReference type="PRINTS" id="PR00420">
    <property type="entry name" value="RNGMNOXGNASE"/>
</dbReference>
<dbReference type="Gene3D" id="3.50.50.60">
    <property type="entry name" value="FAD/NAD(P)-binding domain"/>
    <property type="match status" value="1"/>
</dbReference>
<organism evidence="5 6">
    <name type="scientific">Streptomyces cinnamoneus</name>
    <name type="common">Streptoverticillium cinnamoneum</name>
    <dbReference type="NCBI Taxonomy" id="53446"/>
    <lineage>
        <taxon>Bacteria</taxon>
        <taxon>Bacillati</taxon>
        <taxon>Actinomycetota</taxon>
        <taxon>Actinomycetes</taxon>
        <taxon>Kitasatosporales</taxon>
        <taxon>Streptomycetaceae</taxon>
        <taxon>Streptomyces</taxon>
        <taxon>Streptomyces cinnamoneus group</taxon>
    </lineage>
</organism>
<accession>A0A918T9A1</accession>
<dbReference type="GO" id="GO:0004497">
    <property type="term" value="F:monooxygenase activity"/>
    <property type="evidence" value="ECO:0007669"/>
    <property type="project" value="UniProtKB-KW"/>
</dbReference>
<proteinExistence type="predicted"/>
<dbReference type="PANTHER" id="PTHR13789">
    <property type="entry name" value="MONOOXYGENASE"/>
    <property type="match status" value="1"/>
</dbReference>
<evidence type="ECO:0000313" key="6">
    <source>
        <dbReference type="Proteomes" id="UP000646244"/>
    </source>
</evidence>
<feature type="domain" description="FAD-binding" evidence="4">
    <location>
        <begin position="25"/>
        <end position="371"/>
    </location>
</feature>
<reference evidence="5" key="2">
    <citation type="submission" date="2020-09" db="EMBL/GenBank/DDBJ databases">
        <authorList>
            <person name="Sun Q."/>
            <person name="Ohkuma M."/>
        </authorList>
    </citation>
    <scope>NUCLEOTIDE SEQUENCE</scope>
    <source>
        <strain evidence="5">JCM 4633</strain>
    </source>
</reference>
<comment type="caution">
    <text evidence="5">The sequence shown here is derived from an EMBL/GenBank/DDBJ whole genome shotgun (WGS) entry which is preliminary data.</text>
</comment>
<dbReference type="SUPFAM" id="SSF51905">
    <property type="entry name" value="FAD/NAD(P)-binding domain"/>
    <property type="match status" value="1"/>
</dbReference>
<feature type="region of interest" description="Disordered" evidence="3">
    <location>
        <begin position="383"/>
        <end position="402"/>
    </location>
</feature>
<reference evidence="5" key="1">
    <citation type="journal article" date="2014" name="Int. J. Syst. Evol. Microbiol.">
        <title>Complete genome sequence of Corynebacterium casei LMG S-19264T (=DSM 44701T), isolated from a smear-ripened cheese.</title>
        <authorList>
            <consortium name="US DOE Joint Genome Institute (JGI-PGF)"/>
            <person name="Walter F."/>
            <person name="Albersmeier A."/>
            <person name="Kalinowski J."/>
            <person name="Ruckert C."/>
        </authorList>
    </citation>
    <scope>NUCLEOTIDE SEQUENCE</scope>
    <source>
        <strain evidence="5">JCM 4633</strain>
    </source>
</reference>
<dbReference type="InterPro" id="IPR002938">
    <property type="entry name" value="FAD-bd"/>
</dbReference>
<dbReference type="Proteomes" id="UP000646244">
    <property type="component" value="Unassembled WGS sequence"/>
</dbReference>
<feature type="compositionally biased region" description="Basic and acidic residues" evidence="3">
    <location>
        <begin position="384"/>
        <end position="400"/>
    </location>
</feature>
<gene>
    <name evidence="5" type="ORF">GCM10010507_01210</name>
</gene>
<evidence type="ECO:0000256" key="2">
    <source>
        <dbReference type="ARBA" id="ARBA00023033"/>
    </source>
</evidence>
<evidence type="ECO:0000259" key="4">
    <source>
        <dbReference type="Pfam" id="PF01494"/>
    </source>
</evidence>